<comment type="caution">
    <text evidence="2">The sequence shown here is derived from an EMBL/GenBank/DDBJ whole genome shotgun (WGS) entry which is preliminary data.</text>
</comment>
<dbReference type="EMBL" id="QLLL01000003">
    <property type="protein sequence ID" value="RAJ06507.1"/>
    <property type="molecule type" value="Genomic_DNA"/>
</dbReference>
<dbReference type="RefSeq" id="WP_111597122.1">
    <property type="nucleotide sequence ID" value="NZ_QLLL01000003.1"/>
</dbReference>
<feature type="coiled-coil region" evidence="1">
    <location>
        <begin position="241"/>
        <end position="275"/>
    </location>
</feature>
<evidence type="ECO:0000313" key="2">
    <source>
        <dbReference type="EMBL" id="RAJ06507.1"/>
    </source>
</evidence>
<evidence type="ECO:0000313" key="3">
    <source>
        <dbReference type="Proteomes" id="UP000249547"/>
    </source>
</evidence>
<dbReference type="AlphaFoldDB" id="A0A327QXY4"/>
<proteinExistence type="predicted"/>
<gene>
    <name evidence="2" type="ORF">LX64_01634</name>
</gene>
<sequence length="281" mass="30630">MPQNNDTVQQYIDRLTEDATKAEQAWSLAKAVEEQKVNKLTQVNRLCSVFSDLLNTISETNKLGMVYLGTLQRTGKQTDKVGENAKHSLAAIRILICESKGLLDCLEVLAGEVKKLSDRIGGQVVAKGNNSIMGSLNSLKTSIDEAITASKEAVNALLDTFHSEKELRIHLAGPAGLGTQVKHLKNLLLYANKNGKCTNKNEAVACSACKPRDKDIFPMDDSQNDFYSDIFQKYTTESNSLKTLQQDIEVAAGDRAMAEAKKEALKKALEAALAAKADAKK</sequence>
<keyword evidence="1" id="KW-0175">Coiled coil</keyword>
<reference evidence="2 3" key="1">
    <citation type="submission" date="2018-06" db="EMBL/GenBank/DDBJ databases">
        <title>Genomic Encyclopedia of Archaeal and Bacterial Type Strains, Phase II (KMG-II): from individual species to whole genera.</title>
        <authorList>
            <person name="Goeker M."/>
        </authorList>
    </citation>
    <scope>NUCLEOTIDE SEQUENCE [LARGE SCALE GENOMIC DNA]</scope>
    <source>
        <strain evidence="2 3">DSM 23857</strain>
    </source>
</reference>
<dbReference type="OrthoDB" id="638511at2"/>
<keyword evidence="3" id="KW-1185">Reference proteome</keyword>
<protein>
    <submittedName>
        <fullName evidence="2">Uncharacterized protein</fullName>
    </submittedName>
</protein>
<dbReference type="Proteomes" id="UP000249547">
    <property type="component" value="Unassembled WGS sequence"/>
</dbReference>
<accession>A0A327QXY4</accession>
<name>A0A327QXY4_9BACT</name>
<evidence type="ECO:0000256" key="1">
    <source>
        <dbReference type="SAM" id="Coils"/>
    </source>
</evidence>
<organism evidence="2 3">
    <name type="scientific">Chitinophaga skermanii</name>
    <dbReference type="NCBI Taxonomy" id="331697"/>
    <lineage>
        <taxon>Bacteria</taxon>
        <taxon>Pseudomonadati</taxon>
        <taxon>Bacteroidota</taxon>
        <taxon>Chitinophagia</taxon>
        <taxon>Chitinophagales</taxon>
        <taxon>Chitinophagaceae</taxon>
        <taxon>Chitinophaga</taxon>
    </lineage>
</organism>